<dbReference type="AlphaFoldDB" id="A0A9X0CNC7"/>
<reference evidence="2" key="1">
    <citation type="submission" date="2023-01" db="EMBL/GenBank/DDBJ databases">
        <title>Genome assembly of the deep-sea coral Lophelia pertusa.</title>
        <authorList>
            <person name="Herrera S."/>
            <person name="Cordes E."/>
        </authorList>
    </citation>
    <scope>NUCLEOTIDE SEQUENCE</scope>
    <source>
        <strain evidence="2">USNM1676648</strain>
        <tissue evidence="2">Polyp</tissue>
    </source>
</reference>
<feature type="coiled-coil region" evidence="1">
    <location>
        <begin position="21"/>
        <end position="48"/>
    </location>
</feature>
<evidence type="ECO:0000313" key="3">
    <source>
        <dbReference type="Proteomes" id="UP001163046"/>
    </source>
</evidence>
<keyword evidence="3" id="KW-1185">Reference proteome</keyword>
<evidence type="ECO:0000256" key="1">
    <source>
        <dbReference type="SAM" id="Coils"/>
    </source>
</evidence>
<organism evidence="2 3">
    <name type="scientific">Desmophyllum pertusum</name>
    <dbReference type="NCBI Taxonomy" id="174260"/>
    <lineage>
        <taxon>Eukaryota</taxon>
        <taxon>Metazoa</taxon>
        <taxon>Cnidaria</taxon>
        <taxon>Anthozoa</taxon>
        <taxon>Hexacorallia</taxon>
        <taxon>Scleractinia</taxon>
        <taxon>Caryophylliina</taxon>
        <taxon>Caryophylliidae</taxon>
        <taxon>Desmophyllum</taxon>
    </lineage>
</organism>
<evidence type="ECO:0000313" key="2">
    <source>
        <dbReference type="EMBL" id="KAJ7369446.1"/>
    </source>
</evidence>
<gene>
    <name evidence="2" type="ORF">OS493_038918</name>
</gene>
<feature type="non-terminal residue" evidence="2">
    <location>
        <position position="253"/>
    </location>
</feature>
<name>A0A9X0CNC7_9CNID</name>
<dbReference type="EMBL" id="MU826958">
    <property type="protein sequence ID" value="KAJ7369446.1"/>
    <property type="molecule type" value="Genomic_DNA"/>
</dbReference>
<accession>A0A9X0CNC7</accession>
<proteinExistence type="predicted"/>
<keyword evidence="1" id="KW-0175">Coiled coil</keyword>
<sequence length="253" mass="27672">MDVKAQVERFDTTFQEGIAVQGKLQEKVQGLREDVQQLTQTVRTVEQLIRISLDSVSQGGVPTSLSHSPGVADSNRTCVVPIPPEQPQQATGTESLLGAAFPGNRQNSPTEREILNVIKEYIYTFLKYLSDKLNWPSKEGGPRNAHNTTSFGKAWCYGCEAETIISEEEYEKGKRIFTDNSEQSKVDSSAVQQNVILTDSSVTEESLTGKIEEDTALASSSKSAPSSQDYDLLTICNNWREQSMATAVGLSGG</sequence>
<protein>
    <submittedName>
        <fullName evidence="2">Uncharacterized protein</fullName>
    </submittedName>
</protein>
<comment type="caution">
    <text evidence="2">The sequence shown here is derived from an EMBL/GenBank/DDBJ whole genome shotgun (WGS) entry which is preliminary data.</text>
</comment>
<dbReference type="Proteomes" id="UP001163046">
    <property type="component" value="Unassembled WGS sequence"/>
</dbReference>